<dbReference type="AlphaFoldDB" id="A0A9P0AFF7"/>
<evidence type="ECO:0000256" key="1">
    <source>
        <dbReference type="SAM" id="MobiDB-lite"/>
    </source>
</evidence>
<feature type="compositionally biased region" description="Basic and acidic residues" evidence="1">
    <location>
        <begin position="326"/>
        <end position="361"/>
    </location>
</feature>
<feature type="compositionally biased region" description="Pro residues" evidence="1">
    <location>
        <begin position="408"/>
        <end position="417"/>
    </location>
</feature>
<accession>A0A9P0AFF7</accession>
<feature type="compositionally biased region" description="Basic and acidic residues" evidence="1">
    <location>
        <begin position="195"/>
        <end position="215"/>
    </location>
</feature>
<name>A0A9P0AFF7_BEMTA</name>
<dbReference type="EMBL" id="OU963865">
    <property type="protein sequence ID" value="CAH0389387.1"/>
    <property type="molecule type" value="Genomic_DNA"/>
</dbReference>
<feature type="compositionally biased region" description="Basic and acidic residues" evidence="1">
    <location>
        <begin position="167"/>
        <end position="177"/>
    </location>
</feature>
<gene>
    <name evidence="2" type="ORF">BEMITA_LOCUS8220</name>
</gene>
<feature type="compositionally biased region" description="Polar residues" evidence="1">
    <location>
        <begin position="704"/>
        <end position="719"/>
    </location>
</feature>
<organism evidence="2 3">
    <name type="scientific">Bemisia tabaci</name>
    <name type="common">Sweetpotato whitefly</name>
    <name type="synonym">Aleurodes tabaci</name>
    <dbReference type="NCBI Taxonomy" id="7038"/>
    <lineage>
        <taxon>Eukaryota</taxon>
        <taxon>Metazoa</taxon>
        <taxon>Ecdysozoa</taxon>
        <taxon>Arthropoda</taxon>
        <taxon>Hexapoda</taxon>
        <taxon>Insecta</taxon>
        <taxon>Pterygota</taxon>
        <taxon>Neoptera</taxon>
        <taxon>Paraneoptera</taxon>
        <taxon>Hemiptera</taxon>
        <taxon>Sternorrhyncha</taxon>
        <taxon>Aleyrodoidea</taxon>
        <taxon>Aleyrodidae</taxon>
        <taxon>Aleyrodinae</taxon>
        <taxon>Bemisia</taxon>
    </lineage>
</organism>
<protein>
    <submittedName>
        <fullName evidence="2">Uncharacterized protein</fullName>
    </submittedName>
</protein>
<evidence type="ECO:0000313" key="2">
    <source>
        <dbReference type="EMBL" id="CAH0389387.1"/>
    </source>
</evidence>
<feature type="compositionally biased region" description="Polar residues" evidence="1">
    <location>
        <begin position="262"/>
        <end position="274"/>
    </location>
</feature>
<sequence length="719" mass="78160">MDLTCVIVIRTWKSFVLFLWRSGQGTSGLRNNERGLTFLLLIDSQCSGKGSNPSSLILKLHAAPVVLVNSPIQEEINDELPKNELVSGFEALSKVENEDFEPFNQAVPILETRGGNFLAKFRRSVSNVSQPVVEKKQFNGRPERSGSYLENLYTSGKDKFSRLLSRPRESDSFHVENNRVFGQEESSGTDSDVDVSERLKIGSRDASPEHPDFRDRHARPASPSSPPRDMIIDSDGESSPQRKSPRPSPKSSPRSDDYASPPGQQESPTRSPKSSPRHIKEEEAGTPTARLSPTRGREPTSPQSGPPSPKGKKPSSPNGKKPSSPDGKRPPSPDGKRPPSLDGKRPSSPDGKRPSSPDGKRPSSPNGKKPPSPKGLPSSPPARPPSPEQRESTPPPSGQSSPKGKKPSSPPTSPPSPEQWEHTEPPSRGWPYTSPLTRIPSPEQWEPTPPPPSPDREPSPPSSPPKGRTPTPPLSPAYTERPPRSPRSASPEKQDSLPRSPRPASPERVEYPPSPPRFPSSPRRKGSSPPSSPTTPGKSPIASPERKSGKSPRRPLSPDEGRASPSAKRGSPPRESERLRTSSPQNRTGEKPKDEEIKPEKSISTSIFTRVGSSIWKYIPTNGPTKNAPTKNAPTKHTLPFHPSQVAPPPPPPESESDEDEKRGRGYGFKDVCPPGERCDIMYAPDGKLPMRFGGDPNKESGRETTIVSGTQDMETQNG</sequence>
<feature type="compositionally biased region" description="Low complexity" evidence="1">
    <location>
        <begin position="314"/>
        <end position="325"/>
    </location>
</feature>
<evidence type="ECO:0000313" key="3">
    <source>
        <dbReference type="Proteomes" id="UP001152759"/>
    </source>
</evidence>
<feature type="compositionally biased region" description="Pro residues" evidence="1">
    <location>
        <begin position="368"/>
        <end position="397"/>
    </location>
</feature>
<proteinExistence type="predicted"/>
<keyword evidence="3" id="KW-1185">Reference proteome</keyword>
<dbReference type="Proteomes" id="UP001152759">
    <property type="component" value="Chromosome 4"/>
</dbReference>
<feature type="compositionally biased region" description="Pro residues" evidence="1">
    <location>
        <begin position="447"/>
        <end position="464"/>
    </location>
</feature>
<feature type="region of interest" description="Disordered" evidence="1">
    <location>
        <begin position="167"/>
        <end position="719"/>
    </location>
</feature>
<feature type="compositionally biased region" description="Basic and acidic residues" evidence="1">
    <location>
        <begin position="588"/>
        <end position="601"/>
    </location>
</feature>
<feature type="compositionally biased region" description="Polar residues" evidence="1">
    <location>
        <begin position="622"/>
        <end position="635"/>
    </location>
</feature>
<reference evidence="2" key="1">
    <citation type="submission" date="2021-12" db="EMBL/GenBank/DDBJ databases">
        <authorList>
            <person name="King R."/>
        </authorList>
    </citation>
    <scope>NUCLEOTIDE SEQUENCE</scope>
</reference>